<name>A0A011NJG5_9PROT</name>
<sequence>MAEASRRQTGTRNAHRARESRCDDRAVGDLATDDELLQTLRRATQLLVIAVTEYCIDRVEPDQQPAIDKVTADPDAGKRPRLVGVGVGTHTARCAIIAEIGTNEQRKAASGTAHLQHLQRGQREAARGVTLADELNQSAGEIGAPVAASAACLKNTATPVD</sequence>
<evidence type="ECO:0000256" key="1">
    <source>
        <dbReference type="SAM" id="MobiDB-lite"/>
    </source>
</evidence>
<evidence type="ECO:0000313" key="2">
    <source>
        <dbReference type="EMBL" id="EXI82913.1"/>
    </source>
</evidence>
<evidence type="ECO:0000313" key="3">
    <source>
        <dbReference type="Proteomes" id="UP000021816"/>
    </source>
</evidence>
<reference evidence="2 3" key="1">
    <citation type="submission" date="2014-02" db="EMBL/GenBank/DDBJ databases">
        <title>Expanding our view of genomic diversity in Candidatus Accumulibacter clades.</title>
        <authorList>
            <person name="Skennerton C.T."/>
            <person name="Barr J.J."/>
            <person name="Slater F.R."/>
            <person name="Bond P.L."/>
            <person name="Tyson G.W."/>
        </authorList>
    </citation>
    <scope>NUCLEOTIDE SEQUENCE [LARGE SCALE GENOMIC DNA]</scope>
    <source>
        <strain evidence="3">BA-92</strain>
    </source>
</reference>
<protein>
    <submittedName>
        <fullName evidence="2">Uncharacterized protein</fullName>
    </submittedName>
</protein>
<organism evidence="2 3">
    <name type="scientific">Candidatus Accumulibacter appositus</name>
    <dbReference type="NCBI Taxonomy" id="1454003"/>
    <lineage>
        <taxon>Bacteria</taxon>
        <taxon>Pseudomonadati</taxon>
        <taxon>Pseudomonadota</taxon>
        <taxon>Betaproteobacteria</taxon>
        <taxon>Candidatus Accumulibacter</taxon>
    </lineage>
</organism>
<dbReference type="Proteomes" id="UP000021816">
    <property type="component" value="Unassembled WGS sequence"/>
</dbReference>
<accession>A0A011NJG5</accession>
<dbReference type="AlphaFoldDB" id="A0A011NJG5"/>
<comment type="caution">
    <text evidence="2">The sequence shown here is derived from an EMBL/GenBank/DDBJ whole genome shotgun (WGS) entry which is preliminary data.</text>
</comment>
<proteinExistence type="predicted"/>
<gene>
    <name evidence="2" type="ORF">AW10_00147</name>
</gene>
<feature type="region of interest" description="Disordered" evidence="1">
    <location>
        <begin position="1"/>
        <end position="20"/>
    </location>
</feature>
<dbReference type="EMBL" id="JEMX01000007">
    <property type="protein sequence ID" value="EXI82913.1"/>
    <property type="molecule type" value="Genomic_DNA"/>
</dbReference>